<evidence type="ECO:0000313" key="12">
    <source>
        <dbReference type="Proteomes" id="UP000290900"/>
    </source>
</evidence>
<dbReference type="InParanoid" id="A0A448YRQ4"/>
<evidence type="ECO:0000256" key="4">
    <source>
        <dbReference type="ARBA" id="ARBA00023015"/>
    </source>
</evidence>
<evidence type="ECO:0000256" key="10">
    <source>
        <dbReference type="SAM" id="MobiDB-lite"/>
    </source>
</evidence>
<feature type="compositionally biased region" description="Polar residues" evidence="10">
    <location>
        <begin position="906"/>
        <end position="919"/>
    </location>
</feature>
<gene>
    <name evidence="9" type="primary">MED5</name>
    <name evidence="11" type="ORF">BRENAR_LOCUS4323</name>
</gene>
<keyword evidence="4 9" id="KW-0805">Transcription regulation</keyword>
<dbReference type="GO" id="GO:0003712">
    <property type="term" value="F:transcription coregulator activity"/>
    <property type="evidence" value="ECO:0007669"/>
    <property type="project" value="InterPro"/>
</dbReference>
<comment type="subunit">
    <text evidence="9">Component of the Mediator complex.</text>
</comment>
<accession>A0A448YRQ4</accession>
<dbReference type="InterPro" id="IPR014801">
    <property type="entry name" value="Mediator_Med5_fun"/>
</dbReference>
<feature type="region of interest" description="Disordered" evidence="10">
    <location>
        <begin position="887"/>
        <end position="931"/>
    </location>
</feature>
<keyword evidence="6 9" id="KW-0804">Transcription</keyword>
<dbReference type="AlphaFoldDB" id="A0A448YRQ4"/>
<keyword evidence="12" id="KW-1185">Reference proteome</keyword>
<dbReference type="EMBL" id="CAACVR010000045">
    <property type="protein sequence ID" value="VEU23593.1"/>
    <property type="molecule type" value="Genomic_DNA"/>
</dbReference>
<evidence type="ECO:0000256" key="1">
    <source>
        <dbReference type="ARBA" id="ARBA00004123"/>
    </source>
</evidence>
<evidence type="ECO:0000256" key="7">
    <source>
        <dbReference type="ARBA" id="ARBA00023242"/>
    </source>
</evidence>
<comment type="subcellular location">
    <subcellularLocation>
        <location evidence="1 9">Nucleus</location>
    </subcellularLocation>
</comment>
<dbReference type="PANTHER" id="PTHR35784:SF1">
    <property type="entry name" value="MEDIATOR OF RNA POLYMERASE II TRANSCRIPTION SUBUNIT 5"/>
    <property type="match status" value="1"/>
</dbReference>
<feature type="compositionally biased region" description="Basic and acidic residues" evidence="10">
    <location>
        <begin position="852"/>
        <end position="863"/>
    </location>
</feature>
<feature type="compositionally biased region" description="Basic and acidic residues" evidence="10">
    <location>
        <begin position="887"/>
        <end position="898"/>
    </location>
</feature>
<sequence length="967" mass="109276">MSANDAEPTLDKLVHISLKKRFHPMTFGKLFKEFKHKKLSTSPHESKIDMSALFHNCSRSPLQLKYIFEVLVTDDLNNSFEDLIDFFTKYLSQQDKIDQTAVMIYFSQISDEFPWGRLASSGAFLGAFGTYLKSFSNSHTSANNDSKMALMISKFIVNLLSSDTKVPESFNQDFVAFLDFLREAQFGASYEYLSGFFNQYNLTTVRKDYQSLTLSVNGPQGSLGTTKLLKLKKILWLSQQVTVKFTPINDKFIRAFKRLLNLSRVATAATNTSIAYELTVSLFDCLFLSTSKTHHIWAHAICHKLPQALKRLKISQAKLSNTLSNSFEAIGIDQNKSLITSLLKNLVSMKLVKVEQFSKLFPDPSAITPANSSRSLEELNHAYTSIFHTNNPEFVSMEESGVAEFIKSVSESTSQTEMFAKLVFESIDTLIANHDSTRLRRLLISLTLNREILDYVLLQGSPYNMARLLIAYLEEEIETKPDSEGKRNQFLQDNNADFMDLDLAEDDSSNAQDFFTDFGTVLIFIQFIVFRFNMNLWKFEKDKQALQLLNNASTVNSNNYLEKVQDPDSELNSIINDWIGSLFDNINTDGISDDLVKRCSLKDYHFIMPRVIEEAVSAFSLSLIDEDSLMGGLEYFYQPFLINNLTSIFRYLVNASWSRENQNDIITVTKILRKLSVADEMSGEVKLLHSMIMEIVNDDLYVALKNLNSLPQVEEYLSKLKAPDEAEVDLGALVSYVNDGVPAKFEIVMVYSIADSIGSQLDWFYDQLTLLLRTGSQKDETGSRGNKEFAEVLDYELIASLMIYYSSYQTCTNLKSWIANLNSFAEEKDGNVIFNRKAPKAITVVDSASERRNIEADKQEQKEAGNASESGDLSFDSSFFGFIQEPKSEGSPKVKEDPNAMDVDTGNVTGDTEEPQNNGVDEEENTNSGKSNNDLFIANLLVLIHYNDARTVNNLVTRILSNLGCLY</sequence>
<keyword evidence="7 9" id="KW-0539">Nucleus</keyword>
<evidence type="ECO:0000313" key="11">
    <source>
        <dbReference type="EMBL" id="VEU23593.1"/>
    </source>
</evidence>
<dbReference type="GO" id="GO:0006357">
    <property type="term" value="P:regulation of transcription by RNA polymerase II"/>
    <property type="evidence" value="ECO:0007669"/>
    <property type="project" value="InterPro"/>
</dbReference>
<organism evidence="11 12">
    <name type="scientific">Brettanomyces naardenensis</name>
    <name type="common">Yeast</name>
    <dbReference type="NCBI Taxonomy" id="13370"/>
    <lineage>
        <taxon>Eukaryota</taxon>
        <taxon>Fungi</taxon>
        <taxon>Dikarya</taxon>
        <taxon>Ascomycota</taxon>
        <taxon>Saccharomycotina</taxon>
        <taxon>Pichiomycetes</taxon>
        <taxon>Pichiales</taxon>
        <taxon>Pichiaceae</taxon>
        <taxon>Brettanomyces</taxon>
    </lineage>
</organism>
<dbReference type="Proteomes" id="UP000290900">
    <property type="component" value="Unassembled WGS sequence"/>
</dbReference>
<dbReference type="PANTHER" id="PTHR35784">
    <property type="entry name" value="MEDIATOR OF RNA POLYMERASE II TRANSCRIPTION SUBUNIT 5"/>
    <property type="match status" value="1"/>
</dbReference>
<feature type="region of interest" description="Disordered" evidence="10">
    <location>
        <begin position="852"/>
        <end position="872"/>
    </location>
</feature>
<keyword evidence="5 9" id="KW-0010">Activator</keyword>
<proteinExistence type="inferred from homology"/>
<evidence type="ECO:0000256" key="2">
    <source>
        <dbReference type="ARBA" id="ARBA00008782"/>
    </source>
</evidence>
<reference evidence="11 12" key="1">
    <citation type="submission" date="2018-12" db="EMBL/GenBank/DDBJ databases">
        <authorList>
            <person name="Tiukova I."/>
            <person name="Dainat J."/>
        </authorList>
    </citation>
    <scope>NUCLEOTIDE SEQUENCE [LARGE SCALE GENOMIC DNA]</scope>
</reference>
<evidence type="ECO:0000256" key="6">
    <source>
        <dbReference type="ARBA" id="ARBA00023163"/>
    </source>
</evidence>
<comment type="function">
    <text evidence="9">Component of the Mediator complex, a coactivator involved in the regulated transcription of nearly all RNA polymerase II-dependent genes. Mediator functions as a bridge to convey information from gene-specific regulatory proteins to the basal RNA polymerase II transcription machinery. Mediator is recruited to promoters by direct interactions with regulatory proteins and serves as a scaffold for the assembly of a functional preinitiation complex with RNA polymerase II and the general transcription factors.</text>
</comment>
<name>A0A448YRQ4_BRENA</name>
<evidence type="ECO:0000256" key="3">
    <source>
        <dbReference type="ARBA" id="ARBA00020628"/>
    </source>
</evidence>
<dbReference type="GO" id="GO:0016592">
    <property type="term" value="C:mediator complex"/>
    <property type="evidence" value="ECO:0007669"/>
    <property type="project" value="InterPro"/>
</dbReference>
<dbReference type="OrthoDB" id="3996769at2759"/>
<evidence type="ECO:0000256" key="8">
    <source>
        <dbReference type="ARBA" id="ARBA00031256"/>
    </source>
</evidence>
<comment type="similarity">
    <text evidence="2 9">Belongs to the Mediator complex subunit 5 family.</text>
</comment>
<dbReference type="STRING" id="13370.A0A448YRQ4"/>
<evidence type="ECO:0000256" key="9">
    <source>
        <dbReference type="RuleBase" id="RU364142"/>
    </source>
</evidence>
<evidence type="ECO:0000256" key="5">
    <source>
        <dbReference type="ARBA" id="ARBA00023159"/>
    </source>
</evidence>
<protein>
    <recommendedName>
        <fullName evidence="3 9">Mediator of RNA polymerase II transcription subunit 5</fullName>
    </recommendedName>
    <alternativeName>
        <fullName evidence="8 9">Mediator complex subunit 5</fullName>
    </alternativeName>
</protein>
<dbReference type="FunCoup" id="A0A448YRQ4">
    <property type="interactions" value="212"/>
</dbReference>
<dbReference type="Pfam" id="PF08689">
    <property type="entry name" value="Med5"/>
    <property type="match status" value="1"/>
</dbReference>